<evidence type="ECO:0000256" key="3">
    <source>
        <dbReference type="ARBA" id="ARBA00023163"/>
    </source>
</evidence>
<dbReference type="EMBL" id="LCYG01000067">
    <property type="protein sequence ID" value="KLK90749.1"/>
    <property type="molecule type" value="Genomic_DNA"/>
</dbReference>
<evidence type="ECO:0000313" key="6">
    <source>
        <dbReference type="EMBL" id="KLK90749.1"/>
    </source>
</evidence>
<sequence length="126" mass="13718">MVARPIVLVVEDEPLVRALAVDVFEEEGFEVIEAPSADYALTVLTAREDVNVLFTDVDMPGQLNGLELADAAKAMYPQIVVIVVSGKLPSGFSGVAPEARFMPKPYRMTNVIQMIRHTMAERSGLA</sequence>
<dbReference type="Proteomes" id="UP000035489">
    <property type="component" value="Unassembled WGS sequence"/>
</dbReference>
<evidence type="ECO:0000256" key="4">
    <source>
        <dbReference type="PROSITE-ProRule" id="PRU00169"/>
    </source>
</evidence>
<comment type="caution">
    <text evidence="6">The sequence shown here is derived from an EMBL/GenBank/DDBJ whole genome shotgun (WGS) entry which is preliminary data.</text>
</comment>
<dbReference type="Pfam" id="PF00072">
    <property type="entry name" value="Response_reg"/>
    <property type="match status" value="1"/>
</dbReference>
<dbReference type="SUPFAM" id="SSF52172">
    <property type="entry name" value="CheY-like"/>
    <property type="match status" value="1"/>
</dbReference>
<organism evidence="6 7">
    <name type="scientific">Microvirga vignae</name>
    <dbReference type="NCBI Taxonomy" id="1225564"/>
    <lineage>
        <taxon>Bacteria</taxon>
        <taxon>Pseudomonadati</taxon>
        <taxon>Pseudomonadota</taxon>
        <taxon>Alphaproteobacteria</taxon>
        <taxon>Hyphomicrobiales</taxon>
        <taxon>Methylobacteriaceae</taxon>
        <taxon>Microvirga</taxon>
    </lineage>
</organism>
<dbReference type="PATRIC" id="fig|1225564.3.peg.6195"/>
<dbReference type="OrthoDB" id="9784719at2"/>
<dbReference type="PANTHER" id="PTHR44591">
    <property type="entry name" value="STRESS RESPONSE REGULATOR PROTEIN 1"/>
    <property type="match status" value="1"/>
</dbReference>
<protein>
    <recommendedName>
        <fullName evidence="5">Response regulatory domain-containing protein</fullName>
    </recommendedName>
</protein>
<dbReference type="SMART" id="SM00448">
    <property type="entry name" value="REC"/>
    <property type="match status" value="1"/>
</dbReference>
<feature type="domain" description="Response regulatory" evidence="5">
    <location>
        <begin position="6"/>
        <end position="119"/>
    </location>
</feature>
<keyword evidence="2" id="KW-0805">Transcription regulation</keyword>
<dbReference type="AlphaFoldDB" id="A0A0H1R6Q4"/>
<keyword evidence="1 4" id="KW-0597">Phosphoprotein</keyword>
<evidence type="ECO:0000313" key="7">
    <source>
        <dbReference type="Proteomes" id="UP000035489"/>
    </source>
</evidence>
<accession>A0A0H1R6Q4</accession>
<keyword evidence="7" id="KW-1185">Reference proteome</keyword>
<evidence type="ECO:0000259" key="5">
    <source>
        <dbReference type="PROSITE" id="PS50110"/>
    </source>
</evidence>
<feature type="modified residue" description="4-aspartylphosphate" evidence="4">
    <location>
        <position position="56"/>
    </location>
</feature>
<dbReference type="PANTHER" id="PTHR44591:SF3">
    <property type="entry name" value="RESPONSE REGULATORY DOMAIN-CONTAINING PROTEIN"/>
    <property type="match status" value="1"/>
</dbReference>
<dbReference type="InterPro" id="IPR011006">
    <property type="entry name" value="CheY-like_superfamily"/>
</dbReference>
<gene>
    <name evidence="6" type="ORF">AA309_23865</name>
</gene>
<dbReference type="RefSeq" id="WP_047191564.1">
    <property type="nucleotide sequence ID" value="NZ_LCYG01000067.1"/>
</dbReference>
<dbReference type="STRING" id="1225564.AA309_23865"/>
<dbReference type="InterPro" id="IPR001789">
    <property type="entry name" value="Sig_transdc_resp-reg_receiver"/>
</dbReference>
<proteinExistence type="predicted"/>
<keyword evidence="3" id="KW-0804">Transcription</keyword>
<dbReference type="GO" id="GO:0000160">
    <property type="term" value="P:phosphorelay signal transduction system"/>
    <property type="evidence" value="ECO:0007669"/>
    <property type="project" value="InterPro"/>
</dbReference>
<dbReference type="InterPro" id="IPR050595">
    <property type="entry name" value="Bact_response_regulator"/>
</dbReference>
<evidence type="ECO:0000256" key="1">
    <source>
        <dbReference type="ARBA" id="ARBA00022553"/>
    </source>
</evidence>
<reference evidence="6 7" key="1">
    <citation type="submission" date="2015-05" db="EMBL/GenBank/DDBJ databases">
        <title>Draft genome sequence of Microvirga vignae strain BR3299, a novel nitrogen fixing bacteria isolated from Brazil semi-aired region.</title>
        <authorList>
            <person name="Zilli J.E."/>
            <person name="Passos S.R."/>
            <person name="Leite J."/>
            <person name="Baldani J.I."/>
            <person name="Xavier G.R."/>
            <person name="Rumjaneck N.G."/>
            <person name="Simoes-Araujo J.L."/>
        </authorList>
    </citation>
    <scope>NUCLEOTIDE SEQUENCE [LARGE SCALE GENOMIC DNA]</scope>
    <source>
        <strain evidence="6 7">BR3299</strain>
    </source>
</reference>
<evidence type="ECO:0000256" key="2">
    <source>
        <dbReference type="ARBA" id="ARBA00023015"/>
    </source>
</evidence>
<name>A0A0H1R6Q4_9HYPH</name>
<dbReference type="Gene3D" id="3.40.50.2300">
    <property type="match status" value="1"/>
</dbReference>
<dbReference type="PROSITE" id="PS50110">
    <property type="entry name" value="RESPONSE_REGULATORY"/>
    <property type="match status" value="1"/>
</dbReference>